<feature type="signal peptide" evidence="1">
    <location>
        <begin position="1"/>
        <end position="23"/>
    </location>
</feature>
<evidence type="ECO:0000313" key="4">
    <source>
        <dbReference type="Proteomes" id="UP000005580"/>
    </source>
</evidence>
<keyword evidence="4" id="KW-1185">Reference proteome</keyword>
<feature type="chain" id="PRO_5003224462" description="DUF6850 domain-containing protein" evidence="1">
    <location>
        <begin position="24"/>
        <end position="511"/>
    </location>
</feature>
<comment type="caution">
    <text evidence="3">The sequence shown here is derived from an EMBL/GenBank/DDBJ whole genome shotgun (WGS) entry which is preliminary data.</text>
</comment>
<gene>
    <name evidence="3" type="ORF">HMPREF0663_11469</name>
</gene>
<dbReference type="EMBL" id="AEPE02000005">
    <property type="protein sequence ID" value="EFZ36556.1"/>
    <property type="molecule type" value="Genomic_DNA"/>
</dbReference>
<accession>E7RQL8</accession>
<dbReference type="Pfam" id="PF21012">
    <property type="entry name" value="DUF6850"/>
    <property type="match status" value="1"/>
</dbReference>
<dbReference type="InterPro" id="IPR049236">
    <property type="entry name" value="DUF6850"/>
</dbReference>
<protein>
    <recommendedName>
        <fullName evidence="2">DUF6850 domain-containing protein</fullName>
    </recommendedName>
</protein>
<dbReference type="AlphaFoldDB" id="E7RQL8"/>
<dbReference type="STRING" id="28134.SAMN05444288_2048"/>
<dbReference type="RefSeq" id="WP_004369606.1">
    <property type="nucleotide sequence ID" value="NZ_GL833119.1"/>
</dbReference>
<reference evidence="3" key="1">
    <citation type="submission" date="2011-01" db="EMBL/GenBank/DDBJ databases">
        <authorList>
            <person name="Muzny D."/>
            <person name="Qin X."/>
            <person name="Buhay C."/>
            <person name="Dugan-Rocha S."/>
            <person name="Ding Y."/>
            <person name="Chen G."/>
            <person name="Hawes A."/>
            <person name="Holder M."/>
            <person name="Jhangiani S."/>
            <person name="Johnson A."/>
            <person name="Khan Z."/>
            <person name="Li Z."/>
            <person name="Liu W."/>
            <person name="Liu X."/>
            <person name="Perez L."/>
            <person name="Shen H."/>
            <person name="Wang Q."/>
            <person name="Watt J."/>
            <person name="Xi L."/>
            <person name="Xin Y."/>
            <person name="Zhou J."/>
            <person name="Deng J."/>
            <person name="Jiang H."/>
            <person name="Liu Y."/>
            <person name="Qu J."/>
            <person name="Song X.-Z."/>
            <person name="Zhang L."/>
            <person name="Villasana D."/>
            <person name="Johnson A."/>
            <person name="Liu J."/>
            <person name="Liyanage D."/>
            <person name="Lorensuhewa L."/>
            <person name="Robinson T."/>
            <person name="Song A."/>
            <person name="Song B.-B."/>
            <person name="Dinh H."/>
            <person name="Thornton R."/>
            <person name="Coyle M."/>
            <person name="Francisco L."/>
            <person name="Jackson L."/>
            <person name="Javaid M."/>
            <person name="Korchina V."/>
            <person name="Kovar C."/>
            <person name="Mata R."/>
            <person name="Mathew T."/>
            <person name="Ngo R."/>
            <person name="Nguyen L."/>
            <person name="Nguyen N."/>
            <person name="Okwuonu G."/>
            <person name="Ongeri F."/>
            <person name="Pham C."/>
            <person name="Simmons D."/>
            <person name="Wilczek-Boney K."/>
            <person name="Hale W."/>
            <person name="Jakkamsetti A."/>
            <person name="Pham P."/>
            <person name="Ruth R."/>
            <person name="San Lucas F."/>
            <person name="Warren J."/>
            <person name="Zhang J."/>
            <person name="Zhao Z."/>
            <person name="Zhou C."/>
            <person name="Zhu D."/>
            <person name="Lee S."/>
            <person name="Bess C."/>
            <person name="Blankenburg K."/>
            <person name="Forbes L."/>
            <person name="Fu Q."/>
            <person name="Gubbala S."/>
            <person name="Hirani K."/>
            <person name="Jayaseelan J.C."/>
            <person name="Lara F."/>
            <person name="Munidasa M."/>
            <person name="Palculict T."/>
            <person name="Patil S."/>
            <person name="Pu L.-L."/>
            <person name="Saada N."/>
            <person name="Tang L."/>
            <person name="Weissenberger G."/>
            <person name="Zhu Y."/>
            <person name="Hemphill L."/>
            <person name="Shang Y."/>
            <person name="Youmans B."/>
            <person name="Ayvaz T."/>
            <person name="Ross M."/>
            <person name="Santibanez J."/>
            <person name="Aqrawi P."/>
            <person name="Gross S."/>
            <person name="Joshi V."/>
            <person name="Fowler G."/>
            <person name="Nazareth L."/>
            <person name="Reid J."/>
            <person name="Worley K."/>
            <person name="Petrosino J."/>
            <person name="Highlander S."/>
            <person name="Gibbs R."/>
        </authorList>
    </citation>
    <scope>NUCLEOTIDE SEQUENCE [LARGE SCALE GENOMIC DNA]</scope>
    <source>
        <strain evidence="3">ATCC 33269</strain>
    </source>
</reference>
<keyword evidence="1" id="KW-0732">Signal</keyword>
<evidence type="ECO:0000313" key="3">
    <source>
        <dbReference type="EMBL" id="EFZ36556.1"/>
    </source>
</evidence>
<proteinExistence type="predicted"/>
<evidence type="ECO:0000256" key="1">
    <source>
        <dbReference type="SAM" id="SignalP"/>
    </source>
</evidence>
<dbReference type="HOGENOM" id="CLU_542740_0_0_10"/>
<sequence length="511" mass="58061">MLQKFLKILVIVSFALCPAGAEAKGLDSTRQIIIPNSLEVRMYDAKLTSPVGVYLLPRSSFGHASLEYGYQSGKMMRIQMPEKANEIRVRSIGLHSANTWQLYGEFAYTRQYNDSVQWLLSEMPQDGLPYYFGSPKKGNWEIEAYNIKGTFDWNISQLFVVGASAHIKYRKGARSNDPRPSTESFISRYYLFGGITLPRFSVLLSGGLGYGTRDNDIVYNNTDNDRVARLDMMAYELMGFGMNRKTQQYQNRTLETNIYTRHAGLQLKGNIDSLTLWARFSYDIQRNSIRRSRTTNVSRSLLSTYKTTKISLDLGVDYAFSSTVKLQTQAYAYLTKGSDKLDNILQGQKNYVYNHRLLGFNALLCQYTATGCINRYGLSAGYEYEKRQDGSSAHLFERSGLDASLTWHRQHALRSACYIFYGAGQWLLFPTAMLTYPASQENIFSTDVARPLYNYYHTAKGATELNIGGGKAFYRYRLSLSLTYNLAYALANTYEISGMRHNLNAAIILSF</sequence>
<organism evidence="3 4">
    <name type="scientific">Hoylesella oralis ATCC 33269</name>
    <dbReference type="NCBI Taxonomy" id="873533"/>
    <lineage>
        <taxon>Bacteria</taxon>
        <taxon>Pseudomonadati</taxon>
        <taxon>Bacteroidota</taxon>
        <taxon>Bacteroidia</taxon>
        <taxon>Bacteroidales</taxon>
        <taxon>Prevotellaceae</taxon>
        <taxon>Hoylesella</taxon>
    </lineage>
</organism>
<name>E7RQL8_9BACT</name>
<feature type="domain" description="DUF6850" evidence="2">
    <location>
        <begin position="50"/>
        <end position="511"/>
    </location>
</feature>
<dbReference type="Proteomes" id="UP000005580">
    <property type="component" value="Unassembled WGS sequence"/>
</dbReference>
<evidence type="ECO:0000259" key="2">
    <source>
        <dbReference type="Pfam" id="PF21012"/>
    </source>
</evidence>
<dbReference type="eggNOG" id="ENOG5033G2X">
    <property type="taxonomic scope" value="Bacteria"/>
</dbReference>